<organism evidence="4 5">
    <name type="scientific">Marinagarivorans cellulosilyticus</name>
    <dbReference type="NCBI Taxonomy" id="2721545"/>
    <lineage>
        <taxon>Bacteria</taxon>
        <taxon>Pseudomonadati</taxon>
        <taxon>Pseudomonadota</taxon>
        <taxon>Gammaproteobacteria</taxon>
        <taxon>Cellvibrionales</taxon>
        <taxon>Cellvibrionaceae</taxon>
        <taxon>Marinagarivorans</taxon>
    </lineage>
</organism>
<name>A0AAN1WH66_9GAMM</name>
<evidence type="ECO:0000313" key="5">
    <source>
        <dbReference type="Proteomes" id="UP001320119"/>
    </source>
</evidence>
<dbReference type="GO" id="GO:0005509">
    <property type="term" value="F:calcium ion binding"/>
    <property type="evidence" value="ECO:0007669"/>
    <property type="project" value="InterPro"/>
</dbReference>
<sequence length="1645" mass="181748">MNITRLIKPLLSASLTAITTTVLLPQAYAGELLYSLKSDRSEAEPIATMTFSNTAQLYIFLDEPNIAAVDKILFYLDDPTFNGRHYRRENYAPYDLRGGAPFSTAGIAAGNHNIVTITYFKDGSSEINEASFVVDPEQENIDRDGDGILNADDLFPDDPNEAYDLDLDGIGDNSDKDLDGDGTNNNEDSFPRDPTRSAAQAIIAFSHLPDRTLGNKLNNADFSPEDELYIFIDVTGQNNISQVLFYLDDPNFEQRYLRREGYYPFDFRGGSPYSLAQLTPGQHTVSSQTTYNTGETEISHAHFWINSPLIDTDGDSIEDNLDQCPNTLPLSITDAIGCSYEQLDDDGDGILNGADQCSNTPVSTQPNAEGCADSQIDFDGDGIPSGEDACPQTPANETADIAGCSIQQLDDDNDGVVNRIDICANTPLTSIANPNGCSNEQIDFDGDGIPSGEDFCPGTAEGRITNNNGCAEEQLDEDQDGIQDSLDLCSGTPINRVVTHFGCAIGEDNDGDRIPNDFDLCPNSMGLVELKGCKPQFGDFDADDIPDIQDDCPYSIHPNAAKPVGAEFYADEDFVVNESGCSTYDEQASGDGIENGSSLCSSSFPNPELYWQNSDGIGMWTQHGCTALQLKDNDKDGIINGLDVCPEEFGIKLFNGCLDDNFTGDFFDYDGDHIPNEQDHCPLTPQDIASWINDLLGPNGCLTTVNDKPHFQYEDIDQDGIPGMDDQCPATPLGHVIDENGCTATQQYNQRDDDQDGVLNQWGQCDGTFLHNGSEKELLTAFGCNAVDEDYHTALFDTEFSNGPFIDGIPRHLDACPEEAGLLIHNGCPTKFTTRRTDSNTRSLDGIWEDKDNDQVHDFDDKCAYTRRPMDGNYGIETEERGCFISDLKDDDSDGIINGKDRCPMSNGSAFLDGEGCNDWDRLDSDGDKVINGEDLCPQAFGFWQSNGCADHDFDADMDGVQNELDRCPHSAGNNFGPFANIDHQEFDENGKRNSNLGCALEKEMRDDDVDNVPNIDDRCPNTPFGEFVWPVNGPNDAEWGCSVSQLDSFPPSEQCFETPDMMNPIECLDPWGDDDSDNVPNEHDQCANTPHAVPMEQGDPEREGCPVSSAQVVNSPIRLRHIAEPSPEFPPEQQEHEIDLSALLPIPESSSLFPHQERQAEIGEFSDQEKVDIFNNFNRLIIHIRPEERLRTFRIPVRIHFMDSDISSNWFEIVISPQGSASAVGFDNVIINDPAVLAQTGITLHSAFMRLAEVAPQPFAPDPAVQLFRQLWDSQRSNSVFGLPFFCTGEINGFPIVCDRPETDIAFFDDFATQVEMDRYRLTAIVNRFDLRKENWQDCGEHRLVFALQDNMETRKFLNLEARVPNPTPGDIHGCAPSVQFWQDVAQLPEQEKAHRIVEFVMGSEFDPYAILSPEHFFEESGQIRTNQFVGGEWLLKEHKLVDTCAANGCAIYAETVSVKENPFGELFNPNLPFSGSPLAFAAMDFQNTFWQAIDDLTSESFGELKLTTAEQFNHGQSHAGGPELQENDYRMHFGGQLGSPFGNEMMFAIEGRRNADGSPLEVEQVLARASGLTCGGCHNPEQLGLTEPGSIGRLKLPDGSIIDSWPRSHDFVHINELGELSPGMLEVYLPVRQAGFEELMMEY</sequence>
<reference evidence="4 5" key="1">
    <citation type="journal article" date="2022" name="IScience">
        <title>An ultrasensitive nanofiber-based assay for enzymatic hydrolysis and deep-sea microbial degradation of cellulose.</title>
        <authorList>
            <person name="Tsudome M."/>
            <person name="Tachioka M."/>
            <person name="Miyazaki M."/>
            <person name="Uchimura K."/>
            <person name="Tsuda M."/>
            <person name="Takaki Y."/>
            <person name="Deguchi S."/>
        </authorList>
    </citation>
    <scope>NUCLEOTIDE SEQUENCE [LARGE SCALE GENOMIC DNA]</scope>
    <source>
        <strain evidence="4 5">GE09</strain>
    </source>
</reference>
<evidence type="ECO:0000313" key="4">
    <source>
        <dbReference type="EMBL" id="BCD97528.1"/>
    </source>
</evidence>
<dbReference type="Proteomes" id="UP001320119">
    <property type="component" value="Chromosome"/>
</dbReference>
<dbReference type="RefSeq" id="WP_236986995.1">
    <property type="nucleotide sequence ID" value="NZ_AP023086.1"/>
</dbReference>
<dbReference type="GO" id="GO:0007155">
    <property type="term" value="P:cell adhesion"/>
    <property type="evidence" value="ECO:0007669"/>
    <property type="project" value="InterPro"/>
</dbReference>
<dbReference type="PROSITE" id="PS00018">
    <property type="entry name" value="EF_HAND_1"/>
    <property type="match status" value="1"/>
</dbReference>
<evidence type="ECO:0000256" key="1">
    <source>
        <dbReference type="ARBA" id="ARBA00022729"/>
    </source>
</evidence>
<dbReference type="InterPro" id="IPR003367">
    <property type="entry name" value="Thrombospondin_3-like_rpt"/>
</dbReference>
<dbReference type="PANTHER" id="PTHR10199">
    <property type="entry name" value="THROMBOSPONDIN"/>
    <property type="match status" value="1"/>
</dbReference>
<dbReference type="Gene3D" id="4.10.1080.10">
    <property type="entry name" value="TSP type-3 repeat"/>
    <property type="match status" value="3"/>
</dbReference>
<dbReference type="KEGG" id="marq:MARGE09_P1729"/>
<proteinExistence type="predicted"/>
<keyword evidence="2" id="KW-0106">Calcium</keyword>
<keyword evidence="5" id="KW-1185">Reference proteome</keyword>
<protein>
    <submittedName>
        <fullName evidence="4">Uncharacterized protein</fullName>
    </submittedName>
</protein>
<dbReference type="InterPro" id="IPR018247">
    <property type="entry name" value="EF_Hand_1_Ca_BS"/>
</dbReference>
<dbReference type="EMBL" id="AP023086">
    <property type="protein sequence ID" value="BCD97528.1"/>
    <property type="molecule type" value="Genomic_DNA"/>
</dbReference>
<dbReference type="Pfam" id="PF02412">
    <property type="entry name" value="TSP_3"/>
    <property type="match status" value="4"/>
</dbReference>
<feature type="region of interest" description="Disordered" evidence="3">
    <location>
        <begin position="162"/>
        <end position="195"/>
    </location>
</feature>
<evidence type="ECO:0000256" key="2">
    <source>
        <dbReference type="ARBA" id="ARBA00022837"/>
    </source>
</evidence>
<dbReference type="SUPFAM" id="SSF103647">
    <property type="entry name" value="TSP type-3 repeat"/>
    <property type="match status" value="4"/>
</dbReference>
<dbReference type="PANTHER" id="PTHR10199:SF119">
    <property type="entry name" value="RE20510P"/>
    <property type="match status" value="1"/>
</dbReference>
<feature type="region of interest" description="Disordered" evidence="3">
    <location>
        <begin position="377"/>
        <end position="396"/>
    </location>
</feature>
<evidence type="ECO:0000256" key="3">
    <source>
        <dbReference type="SAM" id="MobiDB-lite"/>
    </source>
</evidence>
<accession>A0AAN1WH66</accession>
<dbReference type="InterPro" id="IPR028974">
    <property type="entry name" value="TSP_type-3_rpt"/>
</dbReference>
<keyword evidence="1" id="KW-0732">Signal</keyword>
<gene>
    <name evidence="4" type="ORF">MARGE09_P1729</name>
</gene>